<evidence type="ECO:0000256" key="1">
    <source>
        <dbReference type="ARBA" id="ARBA00022679"/>
    </source>
</evidence>
<gene>
    <name evidence="4" type="ORF">ACFO5K_08725</name>
</gene>
<dbReference type="InterPro" id="IPR001227">
    <property type="entry name" value="Ac_transferase_dom_sf"/>
</dbReference>
<keyword evidence="5" id="KW-1185">Reference proteome</keyword>
<dbReference type="InterPro" id="IPR016035">
    <property type="entry name" value="Acyl_Trfase/lysoPLipase"/>
</dbReference>
<organism evidence="4 5">
    <name type="scientific">Nocardia halotolerans</name>
    <dbReference type="NCBI Taxonomy" id="1755878"/>
    <lineage>
        <taxon>Bacteria</taxon>
        <taxon>Bacillati</taxon>
        <taxon>Actinomycetota</taxon>
        <taxon>Actinomycetes</taxon>
        <taxon>Mycobacteriales</taxon>
        <taxon>Nocardiaceae</taxon>
        <taxon>Nocardia</taxon>
    </lineage>
</organism>
<dbReference type="PANTHER" id="PTHR43775:SF51">
    <property type="entry name" value="INACTIVE PHENOLPHTHIOCEROL SYNTHESIS POLYKETIDE SYNTHASE TYPE I PKS1-RELATED"/>
    <property type="match status" value="1"/>
</dbReference>
<dbReference type="Pfam" id="PF00698">
    <property type="entry name" value="Acyl_transf_1"/>
    <property type="match status" value="1"/>
</dbReference>
<feature type="domain" description="Malonyl-CoA:ACP transacylase (MAT)" evidence="3">
    <location>
        <begin position="1"/>
        <end position="297"/>
    </location>
</feature>
<name>A0ABV8VDR7_9NOCA</name>
<dbReference type="InterPro" id="IPR016036">
    <property type="entry name" value="Malonyl_transacylase_ACP-bd"/>
</dbReference>
<keyword evidence="1 4" id="KW-0808">Transferase</keyword>
<evidence type="ECO:0000313" key="5">
    <source>
        <dbReference type="Proteomes" id="UP001595844"/>
    </source>
</evidence>
<keyword evidence="2 4" id="KW-0012">Acyltransferase</keyword>
<comment type="caution">
    <text evidence="4">The sequence shown here is derived from an EMBL/GenBank/DDBJ whole genome shotgun (WGS) entry which is preliminary data.</text>
</comment>
<dbReference type="Gene3D" id="3.40.366.10">
    <property type="entry name" value="Malonyl-Coenzyme A Acyl Carrier Protein, domain 2"/>
    <property type="match status" value="1"/>
</dbReference>
<evidence type="ECO:0000313" key="4">
    <source>
        <dbReference type="EMBL" id="MFC4374190.1"/>
    </source>
</evidence>
<dbReference type="SMART" id="SM00827">
    <property type="entry name" value="PKS_AT"/>
    <property type="match status" value="1"/>
</dbReference>
<dbReference type="InterPro" id="IPR050091">
    <property type="entry name" value="PKS_NRPS_Biosynth_Enz"/>
</dbReference>
<dbReference type="SUPFAM" id="SSF52151">
    <property type="entry name" value="FabD/lysophospholipase-like"/>
    <property type="match status" value="1"/>
</dbReference>
<dbReference type="EC" id="2.3.1.-" evidence="4"/>
<sequence>MFPGQGSQYTRMAADLYRREPTFTCAMDEVFEAIGADGGRMCDDWRAEEPAVPIDHVTRAQPLLFAVDYALGRMVMNWGFRPDVLIGHSIGEMVAAVFAEIFSLQEAVGIVLDRVRRLADAPPGGMLAVAAAVDEVERYLSQLTAVAAVNAPKQTILAGPSAELDVIAAELRTAGKASRRVPSLTAFHSPVLAPAAAGSAAYLRSTNPRPPRIPVFSCYTTDPLDERTATDRDYWVRQPVDTVRFWPTLDKLMASYNDLICVEVGPGRGLSMLALRHPAVREGRVPVVAVSPARPGIGDGDWRTAAAAFASLSTLFQLPR</sequence>
<accession>A0ABV8VDR7</accession>
<evidence type="ECO:0000256" key="2">
    <source>
        <dbReference type="ARBA" id="ARBA00023315"/>
    </source>
</evidence>
<dbReference type="RefSeq" id="WP_378559000.1">
    <property type="nucleotide sequence ID" value="NZ_JBHSDL010000008.1"/>
</dbReference>
<protein>
    <submittedName>
        <fullName evidence="4">Acyltransferase domain-containing protein</fullName>
        <ecNumber evidence="4">2.3.1.-</ecNumber>
    </submittedName>
</protein>
<evidence type="ECO:0000259" key="3">
    <source>
        <dbReference type="SMART" id="SM00827"/>
    </source>
</evidence>
<dbReference type="GO" id="GO:0016746">
    <property type="term" value="F:acyltransferase activity"/>
    <property type="evidence" value="ECO:0007669"/>
    <property type="project" value="UniProtKB-KW"/>
</dbReference>
<dbReference type="SUPFAM" id="SSF55048">
    <property type="entry name" value="Probable ACP-binding domain of malonyl-CoA ACP transacylase"/>
    <property type="match status" value="1"/>
</dbReference>
<dbReference type="Gene3D" id="3.30.70.3290">
    <property type="match status" value="1"/>
</dbReference>
<dbReference type="PANTHER" id="PTHR43775">
    <property type="entry name" value="FATTY ACID SYNTHASE"/>
    <property type="match status" value="1"/>
</dbReference>
<dbReference type="InterPro" id="IPR014043">
    <property type="entry name" value="Acyl_transferase_dom"/>
</dbReference>
<proteinExistence type="predicted"/>
<dbReference type="EMBL" id="JBHSDL010000008">
    <property type="protein sequence ID" value="MFC4374190.1"/>
    <property type="molecule type" value="Genomic_DNA"/>
</dbReference>
<dbReference type="Proteomes" id="UP001595844">
    <property type="component" value="Unassembled WGS sequence"/>
</dbReference>
<reference evidence="5" key="1">
    <citation type="journal article" date="2019" name="Int. J. Syst. Evol. Microbiol.">
        <title>The Global Catalogue of Microorganisms (GCM) 10K type strain sequencing project: providing services to taxonomists for standard genome sequencing and annotation.</title>
        <authorList>
            <consortium name="The Broad Institute Genomics Platform"/>
            <consortium name="The Broad Institute Genome Sequencing Center for Infectious Disease"/>
            <person name="Wu L."/>
            <person name="Ma J."/>
        </authorList>
    </citation>
    <scope>NUCLEOTIDE SEQUENCE [LARGE SCALE GENOMIC DNA]</scope>
    <source>
        <strain evidence="5">IBRC-M 10490</strain>
    </source>
</reference>